<dbReference type="InterPro" id="IPR005511">
    <property type="entry name" value="SMP-30"/>
</dbReference>
<feature type="binding site" evidence="3">
    <location>
        <position position="160"/>
    </location>
    <ligand>
        <name>a divalent metal cation</name>
        <dbReference type="ChEBI" id="CHEBI:60240"/>
    </ligand>
</feature>
<dbReference type="GO" id="GO:0005509">
    <property type="term" value="F:calcium ion binding"/>
    <property type="evidence" value="ECO:0007669"/>
    <property type="project" value="TreeGrafter"/>
</dbReference>
<evidence type="ECO:0000256" key="1">
    <source>
        <dbReference type="ARBA" id="ARBA00008853"/>
    </source>
</evidence>
<protein>
    <submittedName>
        <fullName evidence="5">SMP-30/gluconolactonase/LRE family protein</fullName>
    </submittedName>
</protein>
<sequence length="305" mass="32495">MQAGSVRDVNPLDHLSPECLWPVAATLGEGVVWHAQERAVYFVDIKQRKLHRLDTVHGARRSWDAPGQVGFALPHVRGGLMCGVQGGLHRFDAPSGTFTLCLPVEADRPGNRLNDGYVDTEGALWLGSMDDAETQATGVLYRIGADGLLSVRDTVYVITNGPACSPDGATLYHNDTLQRVVYAFDVGPEGLLSRKRVFARIAGSGYPDGMAVDREGCLWVALFGGARIERFAPDGGLLGAVNFPCSNITKLAFGGDDLCTVYVSTARKGLDEAALAQQPLAGGLFMFRTDVAGLASTPCTAPLGF</sequence>
<evidence type="ECO:0000313" key="6">
    <source>
        <dbReference type="Proteomes" id="UP000292939"/>
    </source>
</evidence>
<gene>
    <name evidence="5" type="ORF">DW355_17135</name>
</gene>
<dbReference type="InterPro" id="IPR013658">
    <property type="entry name" value="SGL"/>
</dbReference>
<accession>A0A4P6UPZ8</accession>
<dbReference type="Pfam" id="PF08450">
    <property type="entry name" value="SGL"/>
    <property type="match status" value="1"/>
</dbReference>
<evidence type="ECO:0000313" key="5">
    <source>
        <dbReference type="EMBL" id="QBK06207.1"/>
    </source>
</evidence>
<keyword evidence="3" id="KW-0479">Metal-binding</keyword>
<evidence type="ECO:0000256" key="2">
    <source>
        <dbReference type="PIRSR" id="PIRSR605511-1"/>
    </source>
</evidence>
<dbReference type="OrthoDB" id="9775406at2"/>
<dbReference type="SUPFAM" id="SSF63829">
    <property type="entry name" value="Calcium-dependent phosphotriesterase"/>
    <property type="match status" value="1"/>
</dbReference>
<dbReference type="AlphaFoldDB" id="A0A4P6UPZ8"/>
<dbReference type="RefSeq" id="WP_131281930.1">
    <property type="nucleotide sequence ID" value="NZ_CP031395.1"/>
</dbReference>
<comment type="cofactor">
    <cofactor evidence="3">
        <name>Zn(2+)</name>
        <dbReference type="ChEBI" id="CHEBI:29105"/>
    </cofactor>
    <text evidence="3">Binds 1 divalent metal cation per subunit.</text>
</comment>
<feature type="binding site" evidence="3">
    <location>
        <position position="208"/>
    </location>
    <ligand>
        <name>a divalent metal cation</name>
        <dbReference type="ChEBI" id="CHEBI:60240"/>
    </ligand>
</feature>
<feature type="domain" description="SMP-30/Gluconolactonase/LRE-like region" evidence="4">
    <location>
        <begin position="27"/>
        <end position="267"/>
    </location>
</feature>
<dbReference type="EMBL" id="CP031395">
    <property type="protein sequence ID" value="QBK06207.1"/>
    <property type="molecule type" value="Genomic_DNA"/>
</dbReference>
<dbReference type="PRINTS" id="PR01790">
    <property type="entry name" value="SMP30FAMILY"/>
</dbReference>
<dbReference type="PANTHER" id="PTHR10907">
    <property type="entry name" value="REGUCALCIN"/>
    <property type="match status" value="1"/>
</dbReference>
<reference evidence="5 6" key="1">
    <citation type="submission" date="2018-07" db="EMBL/GenBank/DDBJ databases">
        <title>Exploring interactions and the metabolic potential of the ultra-small soil bacteria Hylemonella gracilis.</title>
        <authorList>
            <person name="Tyc O."/>
            <person name="Kulkarni P."/>
            <person name="Gawehns F."/>
            <person name="Hundscheid M."/>
            <person name="Zweers H."/>
            <person name="Garbeva P."/>
        </authorList>
    </citation>
    <scope>NUCLEOTIDE SEQUENCE [LARGE SCALE GENOMIC DNA]</scope>
    <source>
        <strain evidence="5 6">NS1</strain>
    </source>
</reference>
<comment type="similarity">
    <text evidence="1">Belongs to the SMP-30/CGR1 family.</text>
</comment>
<dbReference type="Gene3D" id="2.120.10.30">
    <property type="entry name" value="TolB, C-terminal domain"/>
    <property type="match status" value="1"/>
</dbReference>
<dbReference type="KEGG" id="hgr:DW355_17135"/>
<feature type="binding site" evidence="3">
    <location>
        <position position="112"/>
    </location>
    <ligand>
        <name>substrate</name>
    </ligand>
</feature>
<dbReference type="InterPro" id="IPR011042">
    <property type="entry name" value="6-blade_b-propeller_TolB-like"/>
</dbReference>
<keyword evidence="3" id="KW-0862">Zinc</keyword>
<feature type="binding site" evidence="3">
    <location>
        <position position="29"/>
    </location>
    <ligand>
        <name>a divalent metal cation</name>
        <dbReference type="ChEBI" id="CHEBI:60240"/>
    </ligand>
</feature>
<feature type="binding site" evidence="3">
    <location>
        <position position="114"/>
    </location>
    <ligand>
        <name>substrate</name>
    </ligand>
</feature>
<feature type="active site" description="Proton donor/acceptor" evidence="2">
    <location>
        <position position="208"/>
    </location>
</feature>
<evidence type="ECO:0000256" key="3">
    <source>
        <dbReference type="PIRSR" id="PIRSR605511-2"/>
    </source>
</evidence>
<organism evidence="5 6">
    <name type="scientific">Hylemonella gracilis</name>
    <dbReference type="NCBI Taxonomy" id="80880"/>
    <lineage>
        <taxon>Bacteria</taxon>
        <taxon>Pseudomonadati</taxon>
        <taxon>Pseudomonadota</taxon>
        <taxon>Betaproteobacteria</taxon>
        <taxon>Burkholderiales</taxon>
        <taxon>Comamonadaceae</taxon>
        <taxon>Hylemonella</taxon>
    </lineage>
</organism>
<name>A0A4P6UPZ8_9BURK</name>
<proteinExistence type="inferred from homology"/>
<dbReference type="Proteomes" id="UP000292939">
    <property type="component" value="Chromosome"/>
</dbReference>
<dbReference type="GO" id="GO:0019853">
    <property type="term" value="P:L-ascorbic acid biosynthetic process"/>
    <property type="evidence" value="ECO:0007669"/>
    <property type="project" value="TreeGrafter"/>
</dbReference>
<dbReference type="PANTHER" id="PTHR10907:SF47">
    <property type="entry name" value="REGUCALCIN"/>
    <property type="match status" value="1"/>
</dbReference>
<dbReference type="GO" id="GO:0004341">
    <property type="term" value="F:gluconolactonase activity"/>
    <property type="evidence" value="ECO:0007669"/>
    <property type="project" value="TreeGrafter"/>
</dbReference>
<evidence type="ECO:0000259" key="4">
    <source>
        <dbReference type="Pfam" id="PF08450"/>
    </source>
</evidence>